<reference evidence="3" key="1">
    <citation type="submission" date="2021-01" db="EMBL/GenBank/DDBJ databases">
        <title>Whole genome shotgun sequence of Virgisporangium aliadipatigenens NBRC 105644.</title>
        <authorList>
            <person name="Komaki H."/>
            <person name="Tamura T."/>
        </authorList>
    </citation>
    <scope>NUCLEOTIDE SEQUENCE</scope>
    <source>
        <strain evidence="3">NBRC 105644</strain>
    </source>
</reference>
<feature type="compositionally biased region" description="Basic and acidic residues" evidence="1">
    <location>
        <begin position="44"/>
        <end position="53"/>
    </location>
</feature>
<accession>A0A8J3YG69</accession>
<keyword evidence="2" id="KW-0812">Transmembrane</keyword>
<protein>
    <recommendedName>
        <fullName evidence="5">DUF4230 domain-containing protein</fullName>
    </recommendedName>
</protein>
<keyword evidence="4" id="KW-1185">Reference proteome</keyword>
<dbReference type="AlphaFoldDB" id="A0A8J3YG69"/>
<evidence type="ECO:0000256" key="2">
    <source>
        <dbReference type="SAM" id="Phobius"/>
    </source>
</evidence>
<evidence type="ECO:0000313" key="4">
    <source>
        <dbReference type="Proteomes" id="UP000619260"/>
    </source>
</evidence>
<name>A0A8J3YG69_9ACTN</name>
<gene>
    <name evidence="3" type="ORF">Val02_13320</name>
</gene>
<dbReference type="RefSeq" id="WP_239152487.1">
    <property type="nucleotide sequence ID" value="NZ_BOPF01000004.1"/>
</dbReference>
<feature type="compositionally biased region" description="Basic and acidic residues" evidence="1">
    <location>
        <begin position="1"/>
        <end position="10"/>
    </location>
</feature>
<evidence type="ECO:0008006" key="5">
    <source>
        <dbReference type="Google" id="ProtNLM"/>
    </source>
</evidence>
<feature type="region of interest" description="Disordered" evidence="1">
    <location>
        <begin position="1"/>
        <end position="53"/>
    </location>
</feature>
<dbReference type="InterPro" id="IPR025324">
    <property type="entry name" value="DUF4230"/>
</dbReference>
<evidence type="ECO:0000256" key="1">
    <source>
        <dbReference type="SAM" id="MobiDB-lite"/>
    </source>
</evidence>
<keyword evidence="2" id="KW-1133">Transmembrane helix</keyword>
<sequence>MTVDRGKTDTDPETTQETGERAYEAGRASVPEHSTREYPQVTSRDADERDDLDARERAYRDAPARGDRMGLPTRALRGLFWLVATVGLVLALVVGAQSVGWLPEFKNPFKEQTTDRSQPPLLQSIQDLSRYVAAEGNFQVIIDVQQNQKYVPDFLVNDRVLFVAAGTVDSYVDFGNIGSGALKESADRRSVEVTLPAPQLGKPNLDPARSQVYSRERGLLNRLGDVFKDDPSRMQEVYKLAEERLTAAATESGLRERAQENTTKMLEGLLKSLGYTAVTVKYQAP</sequence>
<comment type="caution">
    <text evidence="3">The sequence shown here is derived from an EMBL/GenBank/DDBJ whole genome shotgun (WGS) entry which is preliminary data.</text>
</comment>
<dbReference type="EMBL" id="BOPF01000004">
    <property type="protein sequence ID" value="GIJ44446.1"/>
    <property type="molecule type" value="Genomic_DNA"/>
</dbReference>
<keyword evidence="2" id="KW-0472">Membrane</keyword>
<dbReference type="Proteomes" id="UP000619260">
    <property type="component" value="Unassembled WGS sequence"/>
</dbReference>
<feature type="transmembrane region" description="Helical" evidence="2">
    <location>
        <begin position="78"/>
        <end position="102"/>
    </location>
</feature>
<organism evidence="3 4">
    <name type="scientific">Virgisporangium aliadipatigenens</name>
    <dbReference type="NCBI Taxonomy" id="741659"/>
    <lineage>
        <taxon>Bacteria</taxon>
        <taxon>Bacillati</taxon>
        <taxon>Actinomycetota</taxon>
        <taxon>Actinomycetes</taxon>
        <taxon>Micromonosporales</taxon>
        <taxon>Micromonosporaceae</taxon>
        <taxon>Virgisporangium</taxon>
    </lineage>
</organism>
<dbReference type="Pfam" id="PF14014">
    <property type="entry name" value="DUF4230"/>
    <property type="match status" value="1"/>
</dbReference>
<proteinExistence type="predicted"/>
<evidence type="ECO:0000313" key="3">
    <source>
        <dbReference type="EMBL" id="GIJ44446.1"/>
    </source>
</evidence>